<dbReference type="Proteomes" id="UP001595987">
    <property type="component" value="Unassembled WGS sequence"/>
</dbReference>
<gene>
    <name evidence="1" type="ORF">ACFO26_01580</name>
</gene>
<name>A0ABV9JA99_9LACT</name>
<sequence>MGQEITIGNKVLPYLGYYNLKKKNGINAEMTITKHYLVVVEAGYLQITVNDLEDILSCHL</sequence>
<organism evidence="1 2">
    <name type="scientific">Lactococcus nasutitermitis</name>
    <dbReference type="NCBI Taxonomy" id="1652957"/>
    <lineage>
        <taxon>Bacteria</taxon>
        <taxon>Bacillati</taxon>
        <taxon>Bacillota</taxon>
        <taxon>Bacilli</taxon>
        <taxon>Lactobacillales</taxon>
        <taxon>Streptococcaceae</taxon>
        <taxon>Lactococcus</taxon>
    </lineage>
</organism>
<reference evidence="2" key="1">
    <citation type="journal article" date="2019" name="Int. J. Syst. Evol. Microbiol.">
        <title>The Global Catalogue of Microorganisms (GCM) 10K type strain sequencing project: providing services to taxonomists for standard genome sequencing and annotation.</title>
        <authorList>
            <consortium name="The Broad Institute Genomics Platform"/>
            <consortium name="The Broad Institute Genome Sequencing Center for Infectious Disease"/>
            <person name="Wu L."/>
            <person name="Ma J."/>
        </authorList>
    </citation>
    <scope>NUCLEOTIDE SEQUENCE [LARGE SCALE GENOMIC DNA]</scope>
    <source>
        <strain evidence="2">CCUG 63287</strain>
    </source>
</reference>
<evidence type="ECO:0000313" key="1">
    <source>
        <dbReference type="EMBL" id="MFC4651600.1"/>
    </source>
</evidence>
<dbReference type="EMBL" id="JBHSGD010000001">
    <property type="protein sequence ID" value="MFC4651600.1"/>
    <property type="molecule type" value="Genomic_DNA"/>
</dbReference>
<accession>A0ABV9JA99</accession>
<keyword evidence="2" id="KW-1185">Reference proteome</keyword>
<comment type="caution">
    <text evidence="1">The sequence shown here is derived from an EMBL/GenBank/DDBJ whole genome shotgun (WGS) entry which is preliminary data.</text>
</comment>
<proteinExistence type="predicted"/>
<protein>
    <submittedName>
        <fullName evidence="1">Uncharacterized protein</fullName>
    </submittedName>
</protein>
<evidence type="ECO:0000313" key="2">
    <source>
        <dbReference type="Proteomes" id="UP001595987"/>
    </source>
</evidence>
<dbReference type="RefSeq" id="WP_213534120.1">
    <property type="nucleotide sequence ID" value="NZ_BOVQ01000003.1"/>
</dbReference>